<accession>A0A0V1K6Q2</accession>
<dbReference type="EMBL" id="JYDV01000012">
    <property type="protein sequence ID" value="KRZ42892.1"/>
    <property type="molecule type" value="Genomic_DNA"/>
</dbReference>
<reference evidence="1 2" key="1">
    <citation type="submission" date="2015-01" db="EMBL/GenBank/DDBJ databases">
        <title>Evolution of Trichinella species and genotypes.</title>
        <authorList>
            <person name="Korhonen P.K."/>
            <person name="Edoardo P."/>
            <person name="Giuseppe L.R."/>
            <person name="Gasser R.B."/>
        </authorList>
    </citation>
    <scope>NUCLEOTIDE SEQUENCE [LARGE SCALE GENOMIC DNA]</scope>
    <source>
        <strain evidence="1">ISS176</strain>
    </source>
</reference>
<name>A0A0V1K6Q2_TRIPS</name>
<dbReference type="AlphaFoldDB" id="A0A0V1K6Q2"/>
<organism evidence="1 2">
    <name type="scientific">Trichinella pseudospiralis</name>
    <name type="common">Parasitic roundworm</name>
    <dbReference type="NCBI Taxonomy" id="6337"/>
    <lineage>
        <taxon>Eukaryota</taxon>
        <taxon>Metazoa</taxon>
        <taxon>Ecdysozoa</taxon>
        <taxon>Nematoda</taxon>
        <taxon>Enoplea</taxon>
        <taxon>Dorylaimia</taxon>
        <taxon>Trichinellida</taxon>
        <taxon>Trichinellidae</taxon>
        <taxon>Trichinella</taxon>
    </lineage>
</organism>
<proteinExistence type="predicted"/>
<comment type="caution">
    <text evidence="1">The sequence shown here is derived from an EMBL/GenBank/DDBJ whole genome shotgun (WGS) entry which is preliminary data.</text>
</comment>
<evidence type="ECO:0000313" key="1">
    <source>
        <dbReference type="EMBL" id="KRZ42892.1"/>
    </source>
</evidence>
<gene>
    <name evidence="1" type="ORF">T4C_1249</name>
</gene>
<dbReference type="Proteomes" id="UP000054826">
    <property type="component" value="Unassembled WGS sequence"/>
</dbReference>
<evidence type="ECO:0000313" key="2">
    <source>
        <dbReference type="Proteomes" id="UP000054826"/>
    </source>
</evidence>
<protein>
    <submittedName>
        <fullName evidence="1">Uncharacterized protein</fullName>
    </submittedName>
</protein>
<sequence>MIRLAIKITVYQFVPEDQGEAGIGEWKTKAEDRPNAPVGTSDPKCTIQRGASHYEAELIYFAFMRGNIYFYGGPWPLCTFSRTFSSSLNALVCDSERNNTNGTAVVHLTLITACKHAIMDALRCRRKRSTMTLLEGATWTSAYLDDTWLWQTMNGYGFYLAMPAGRCIIWNVKLVHSGKENFVSPESSAEKLSEFHLAPTIFGLIIDTVSMIVERILNLQPKFAYFPK</sequence>